<dbReference type="Pfam" id="PF01479">
    <property type="entry name" value="S4"/>
    <property type="match status" value="1"/>
</dbReference>
<dbReference type="InterPro" id="IPR040591">
    <property type="entry name" value="RqcP2_RBD"/>
</dbReference>
<dbReference type="AlphaFoldDB" id="A0A7I8D6G5"/>
<protein>
    <recommendedName>
        <fullName evidence="2">RNA-binding S4 domain-containing protein</fullName>
    </recommendedName>
</protein>
<feature type="domain" description="RNA-binding S4" evidence="2">
    <location>
        <begin position="176"/>
        <end position="233"/>
    </location>
</feature>
<name>A0A7I8D6G5_9FIRM</name>
<dbReference type="InterPro" id="IPR012677">
    <property type="entry name" value="Nucleotide-bd_a/b_plait_sf"/>
</dbReference>
<evidence type="ECO:0000313" key="3">
    <source>
        <dbReference type="EMBL" id="BCI61069.1"/>
    </source>
</evidence>
<dbReference type="Gene3D" id="3.10.290.10">
    <property type="entry name" value="RNA-binding S4 domain"/>
    <property type="match status" value="1"/>
</dbReference>
<dbReference type="SMART" id="SM00363">
    <property type="entry name" value="S4"/>
    <property type="match status" value="1"/>
</dbReference>
<dbReference type="Proteomes" id="UP000593890">
    <property type="component" value="Chromosome"/>
</dbReference>
<dbReference type="RefSeq" id="WP_246441442.1">
    <property type="nucleotide sequence ID" value="NZ_AP023321.1"/>
</dbReference>
<evidence type="ECO:0000256" key="1">
    <source>
        <dbReference type="PROSITE-ProRule" id="PRU00182"/>
    </source>
</evidence>
<organism evidence="3 4">
    <name type="scientific">Solibaculum mannosilyticum</name>
    <dbReference type="NCBI Taxonomy" id="2780922"/>
    <lineage>
        <taxon>Bacteria</taxon>
        <taxon>Bacillati</taxon>
        <taxon>Bacillota</taxon>
        <taxon>Clostridia</taxon>
        <taxon>Eubacteriales</taxon>
        <taxon>Oscillospiraceae</taxon>
        <taxon>Solibaculum</taxon>
    </lineage>
</organism>
<evidence type="ECO:0000259" key="2">
    <source>
        <dbReference type="SMART" id="SM00363"/>
    </source>
</evidence>
<dbReference type="Gene3D" id="3.30.1370.160">
    <property type="match status" value="1"/>
</dbReference>
<keyword evidence="4" id="KW-1185">Reference proteome</keyword>
<evidence type="ECO:0000313" key="4">
    <source>
        <dbReference type="Proteomes" id="UP000593890"/>
    </source>
</evidence>
<dbReference type="Pfam" id="PF17774">
    <property type="entry name" value="YlmH_RBD"/>
    <property type="match status" value="1"/>
</dbReference>
<accession>A0A7I8D6G5</accession>
<dbReference type="InterPro" id="IPR002942">
    <property type="entry name" value="S4_RNA-bd"/>
</dbReference>
<dbReference type="Gene3D" id="3.30.70.330">
    <property type="match status" value="1"/>
</dbReference>
<dbReference type="InterPro" id="IPR036986">
    <property type="entry name" value="S4_RNA-bd_sf"/>
</dbReference>
<dbReference type="PROSITE" id="PS50889">
    <property type="entry name" value="S4"/>
    <property type="match status" value="1"/>
</dbReference>
<dbReference type="CDD" id="cd00165">
    <property type="entry name" value="S4"/>
    <property type="match status" value="1"/>
</dbReference>
<dbReference type="SUPFAM" id="SSF55174">
    <property type="entry name" value="Alpha-L RNA-binding motif"/>
    <property type="match status" value="1"/>
</dbReference>
<sequence>MGASKHSTEDQQLEARVLDAIRLMERRRNPCFVGFLDERQAVLAQTVAQRFGCAFFLGWGGYKEAERTVFGVFPEEPDAEAFPIQPITLRFRKQDTLTHRDFLGSLMALGIKREVLGDILVEEGRCVLFVLSEMASYIVSQVEKVGRVGVKCLLGLEGKLPAGRKVEPKEGVVASSRLDCVVAFAANESRSIAVKMIQGGLVSVNHEVCTNVSYTIKEEDKLSIRGWGRGIIAQFGSPTRKGRLHILLNKYC</sequence>
<dbReference type="EMBL" id="AP023321">
    <property type="protein sequence ID" value="BCI61069.1"/>
    <property type="molecule type" value="Genomic_DNA"/>
</dbReference>
<gene>
    <name evidence="3" type="ORF">C12CBH8_17080</name>
</gene>
<dbReference type="GO" id="GO:0003723">
    <property type="term" value="F:RNA binding"/>
    <property type="evidence" value="ECO:0007669"/>
    <property type="project" value="UniProtKB-KW"/>
</dbReference>
<keyword evidence="1" id="KW-0694">RNA-binding</keyword>
<proteinExistence type="predicted"/>
<reference evidence="4" key="1">
    <citation type="submission" date="2020-07" db="EMBL/GenBank/DDBJ databases">
        <title>Complete genome sequencing of Clostridia bacterium strain 12CBH8.</title>
        <authorList>
            <person name="Sakamoto M."/>
            <person name="Murakami T."/>
            <person name="Mori H."/>
        </authorList>
    </citation>
    <scope>NUCLEOTIDE SEQUENCE [LARGE SCALE GENOMIC DNA]</scope>
    <source>
        <strain evidence="4">12CBH8</strain>
    </source>
</reference>
<dbReference type="KEGG" id="sman:C12CBH8_17080"/>